<dbReference type="Proteomes" id="UP000241462">
    <property type="component" value="Unassembled WGS sequence"/>
</dbReference>
<evidence type="ECO:0000256" key="7">
    <source>
        <dbReference type="ARBA" id="ARBA00022946"/>
    </source>
</evidence>
<comment type="similarity">
    <text evidence="2 12">Belongs to the PAM17 family.</text>
</comment>
<keyword evidence="11 12" id="KW-0472">Membrane</keyword>
<keyword evidence="6 12" id="KW-0653">Protein transport</keyword>
<evidence type="ECO:0000256" key="3">
    <source>
        <dbReference type="ARBA" id="ARBA00022448"/>
    </source>
</evidence>
<evidence type="ECO:0000256" key="11">
    <source>
        <dbReference type="ARBA" id="ARBA00023136"/>
    </source>
</evidence>
<evidence type="ECO:0000256" key="2">
    <source>
        <dbReference type="ARBA" id="ARBA00006837"/>
    </source>
</evidence>
<evidence type="ECO:0000256" key="10">
    <source>
        <dbReference type="ARBA" id="ARBA00023128"/>
    </source>
</evidence>
<dbReference type="PANTHER" id="PTHR28021:SF1">
    <property type="entry name" value="PRESEQUENCE TRANSLOCATED-ASSOCIATED MOTOR SUBUNIT PAM17, MITOCHONDRIAL"/>
    <property type="match status" value="1"/>
</dbReference>
<dbReference type="InParanoid" id="A0A2T3ADA4"/>
<keyword evidence="3 12" id="KW-0813">Transport</keyword>
<dbReference type="Pfam" id="PF08566">
    <property type="entry name" value="Pam17"/>
    <property type="match status" value="1"/>
</dbReference>
<keyword evidence="15" id="KW-1185">Reference proteome</keyword>
<keyword evidence="7" id="KW-0809">Transit peptide</keyword>
<evidence type="ECO:0000256" key="9">
    <source>
        <dbReference type="ARBA" id="ARBA00023010"/>
    </source>
</evidence>
<keyword evidence="9 12" id="KW-0811">Translocation</keyword>
<keyword evidence="10 12" id="KW-0496">Mitochondrion</keyword>
<name>A0A2T3ADA4_9PEZI</name>
<evidence type="ECO:0000256" key="12">
    <source>
        <dbReference type="RuleBase" id="RU367146"/>
    </source>
</evidence>
<dbReference type="AlphaFoldDB" id="A0A2T3ADA4"/>
<accession>A0A2T3ADA4</accession>
<comment type="subcellular location">
    <subcellularLocation>
        <location evidence="1 12">Mitochondrion inner membrane</location>
        <topology evidence="1 12">Multi-pass membrane protein</topology>
    </subcellularLocation>
</comment>
<dbReference type="OrthoDB" id="5970083at2759"/>
<feature type="transmembrane region" description="Helical" evidence="12">
    <location>
        <begin position="139"/>
        <end position="162"/>
    </location>
</feature>
<dbReference type="EMBL" id="KZ678408">
    <property type="protein sequence ID" value="PSR92265.1"/>
    <property type="molecule type" value="Genomic_DNA"/>
</dbReference>
<dbReference type="STRING" id="2025994.A0A2T3ADA4"/>
<organism evidence="14 15">
    <name type="scientific">Coniella lustricola</name>
    <dbReference type="NCBI Taxonomy" id="2025994"/>
    <lineage>
        <taxon>Eukaryota</taxon>
        <taxon>Fungi</taxon>
        <taxon>Dikarya</taxon>
        <taxon>Ascomycota</taxon>
        <taxon>Pezizomycotina</taxon>
        <taxon>Sordariomycetes</taxon>
        <taxon>Sordariomycetidae</taxon>
        <taxon>Diaporthales</taxon>
        <taxon>Schizoparmaceae</taxon>
        <taxon>Coniella</taxon>
    </lineage>
</organism>
<evidence type="ECO:0000313" key="15">
    <source>
        <dbReference type="Proteomes" id="UP000241462"/>
    </source>
</evidence>
<comment type="function">
    <text evidence="12">Component of the PAM complex, a complex required for the translocation of transit peptide-containing proteins from the inner membrane into the mitochondrial matrix in an ATP-dependent manner.</text>
</comment>
<dbReference type="FunCoup" id="A0A2T3ADA4">
    <property type="interactions" value="46"/>
</dbReference>
<evidence type="ECO:0000256" key="8">
    <source>
        <dbReference type="ARBA" id="ARBA00022989"/>
    </source>
</evidence>
<comment type="subunit">
    <text evidence="12">Component of the PAM complex.</text>
</comment>
<dbReference type="PANTHER" id="PTHR28021">
    <property type="entry name" value="PRESEQUENCE TRANSLOCATED-ASSOCIATED MOTOR SUBUNIT PAM17, MITOCHONDRIAL"/>
    <property type="match status" value="1"/>
</dbReference>
<dbReference type="GO" id="GO:0001405">
    <property type="term" value="C:PAM complex, Tim23 associated import motor"/>
    <property type="evidence" value="ECO:0007669"/>
    <property type="project" value="UniProtKB-UniRule"/>
</dbReference>
<evidence type="ECO:0000256" key="6">
    <source>
        <dbReference type="ARBA" id="ARBA00022927"/>
    </source>
</evidence>
<feature type="region of interest" description="Disordered" evidence="13">
    <location>
        <begin position="78"/>
        <end position="118"/>
    </location>
</feature>
<feature type="transmembrane region" description="Helical" evidence="12">
    <location>
        <begin position="174"/>
        <end position="203"/>
    </location>
</feature>
<evidence type="ECO:0000256" key="4">
    <source>
        <dbReference type="ARBA" id="ARBA00022692"/>
    </source>
</evidence>
<dbReference type="GO" id="GO:0030150">
    <property type="term" value="P:protein import into mitochondrial matrix"/>
    <property type="evidence" value="ECO:0007669"/>
    <property type="project" value="UniProtKB-UniRule"/>
</dbReference>
<evidence type="ECO:0000313" key="14">
    <source>
        <dbReference type="EMBL" id="PSR92265.1"/>
    </source>
</evidence>
<keyword evidence="8 12" id="KW-1133">Transmembrane helix</keyword>
<keyword evidence="4 12" id="KW-0812">Transmembrane</keyword>
<evidence type="ECO:0000256" key="1">
    <source>
        <dbReference type="ARBA" id="ARBA00004448"/>
    </source>
</evidence>
<evidence type="ECO:0000256" key="13">
    <source>
        <dbReference type="SAM" id="MobiDB-lite"/>
    </source>
</evidence>
<gene>
    <name evidence="14" type="ORF">BD289DRAFT_429085</name>
</gene>
<keyword evidence="5 12" id="KW-0999">Mitochondrion inner membrane</keyword>
<reference evidence="14 15" key="1">
    <citation type="journal article" date="2018" name="Mycol. Prog.">
        <title>Coniella lustricola, a new species from submerged detritus.</title>
        <authorList>
            <person name="Raudabaugh D.B."/>
            <person name="Iturriaga T."/>
            <person name="Carver A."/>
            <person name="Mondo S."/>
            <person name="Pangilinan J."/>
            <person name="Lipzen A."/>
            <person name="He G."/>
            <person name="Amirebrahimi M."/>
            <person name="Grigoriev I.V."/>
            <person name="Miller A.N."/>
        </authorList>
    </citation>
    <scope>NUCLEOTIDE SEQUENCE [LARGE SCALE GENOMIC DNA]</scope>
    <source>
        <strain evidence="14 15">B22-T-1</strain>
    </source>
</reference>
<evidence type="ECO:0000256" key="5">
    <source>
        <dbReference type="ARBA" id="ARBA00022792"/>
    </source>
</evidence>
<proteinExistence type="inferred from homology"/>
<dbReference type="InterPro" id="IPR013875">
    <property type="entry name" value="Pam17"/>
</dbReference>
<protein>
    <recommendedName>
        <fullName evidence="12">Presequence translocated-associated motor subunit PAM17</fullName>
    </recommendedName>
</protein>
<sequence length="270" mass="29126">MIASTSTATMLRSGVARSSGWLQPSLLRTVATTTCPYSTLPTPSPSFSVRSKLPTGAFTTKPSPLLVLCAGRTSSALPARRHASSTPSSSSSRDHDLDAAAAARAAKRAESTAATNPDMPPLDWNTFFQLRKTRRRWQVACSVVLSLASGTGGAILLSTGVADSLTSQIPLDPFLTLGLMTLGFIGLGWLAGPSLGNTVFYLLKRKYKLPMTVKESQFFARVKKNRVDPSNSSTGNPVPDFYGEKISSVSGYRQWLKDQRAYNKKRTTFI</sequence>